<feature type="transmembrane region" description="Helical" evidence="12">
    <location>
        <begin position="518"/>
        <end position="536"/>
    </location>
</feature>
<dbReference type="OrthoDB" id="272139at2759"/>
<evidence type="ECO:0000256" key="1">
    <source>
        <dbReference type="ARBA" id="ARBA00004477"/>
    </source>
</evidence>
<evidence type="ECO:0000313" key="13">
    <source>
        <dbReference type="EMBL" id="CAG9974054.1"/>
    </source>
</evidence>
<dbReference type="EMBL" id="CABFNO020001247">
    <property type="protein sequence ID" value="CAG9974054.1"/>
    <property type="molecule type" value="Genomic_DNA"/>
</dbReference>
<dbReference type="Pfam" id="PF01663">
    <property type="entry name" value="Phosphodiest"/>
    <property type="match status" value="1"/>
</dbReference>
<evidence type="ECO:0000313" key="14">
    <source>
        <dbReference type="Proteomes" id="UP000754883"/>
    </source>
</evidence>
<feature type="compositionally biased region" description="Basic and acidic residues" evidence="11">
    <location>
        <begin position="46"/>
        <end position="61"/>
    </location>
</feature>
<feature type="transmembrane region" description="Helical" evidence="12">
    <location>
        <begin position="822"/>
        <end position="845"/>
    </location>
</feature>
<evidence type="ECO:0000256" key="11">
    <source>
        <dbReference type="SAM" id="MobiDB-lite"/>
    </source>
</evidence>
<evidence type="ECO:0000256" key="4">
    <source>
        <dbReference type="ARBA" id="ARBA00022502"/>
    </source>
</evidence>
<dbReference type="AlphaFoldDB" id="A0A9N9TYR8"/>
<dbReference type="GO" id="GO:0005789">
    <property type="term" value="C:endoplasmic reticulum membrane"/>
    <property type="evidence" value="ECO:0007669"/>
    <property type="project" value="UniProtKB-SubCell"/>
</dbReference>
<keyword evidence="14" id="KW-1185">Reference proteome</keyword>
<dbReference type="PANTHER" id="PTHR23071:SF1">
    <property type="entry name" value="GPI ETHANOLAMINE PHOSPHATE TRANSFERASE 3"/>
    <property type="match status" value="1"/>
</dbReference>
<dbReference type="GO" id="GO:0051377">
    <property type="term" value="F:mannose-ethanolamine phosphotransferase activity"/>
    <property type="evidence" value="ECO:0007669"/>
    <property type="project" value="InterPro"/>
</dbReference>
<accession>A0A9N9TYR8</accession>
<name>A0A9N9TYR8_9HYPO</name>
<dbReference type="GO" id="GO:0006506">
    <property type="term" value="P:GPI anchor biosynthetic process"/>
    <property type="evidence" value="ECO:0007669"/>
    <property type="project" value="UniProtKB-KW"/>
</dbReference>
<evidence type="ECO:0000256" key="3">
    <source>
        <dbReference type="ARBA" id="ARBA00008695"/>
    </source>
</evidence>
<evidence type="ECO:0000256" key="10">
    <source>
        <dbReference type="ARBA" id="ARBA00023180"/>
    </source>
</evidence>
<feature type="transmembrane region" description="Helical" evidence="12">
    <location>
        <begin position="650"/>
        <end position="671"/>
    </location>
</feature>
<reference evidence="13 14" key="2">
    <citation type="submission" date="2021-10" db="EMBL/GenBank/DDBJ databases">
        <authorList>
            <person name="Piombo E."/>
        </authorList>
    </citation>
    <scope>NUCLEOTIDE SEQUENCE [LARGE SCALE GENOMIC DNA]</scope>
</reference>
<dbReference type="InterPro" id="IPR039524">
    <property type="entry name" value="PIGO/GPI13"/>
</dbReference>
<keyword evidence="8 12" id="KW-1133">Transmembrane helix</keyword>
<feature type="transmembrane region" description="Helical" evidence="12">
    <location>
        <begin position="585"/>
        <end position="604"/>
    </location>
</feature>
<proteinExistence type="inferred from homology"/>
<reference evidence="14" key="1">
    <citation type="submission" date="2019-06" db="EMBL/GenBank/DDBJ databases">
        <authorList>
            <person name="Broberg M."/>
        </authorList>
    </citation>
    <scope>NUCLEOTIDE SEQUENCE [LARGE SCALE GENOMIC DNA]</scope>
</reference>
<protein>
    <recommendedName>
        <fullName evidence="15">GPI ethanolamine phosphate transferase 3</fullName>
    </recommendedName>
</protein>
<feature type="transmembrane region" description="Helical" evidence="12">
    <location>
        <begin position="611"/>
        <end position="630"/>
    </location>
</feature>
<comment type="subcellular location">
    <subcellularLocation>
        <location evidence="1">Endoplasmic reticulum membrane</location>
        <topology evidence="1">Multi-pass membrane protein</topology>
    </subcellularLocation>
</comment>
<keyword evidence="4" id="KW-0337">GPI-anchor biosynthesis</keyword>
<comment type="similarity">
    <text evidence="3">Belongs to the PIGG/PIGN/PIGO family. PIGO subfamily.</text>
</comment>
<feature type="transmembrane region" description="Helical" evidence="12">
    <location>
        <begin position="1046"/>
        <end position="1067"/>
    </location>
</feature>
<dbReference type="InterPro" id="IPR002591">
    <property type="entry name" value="Phosphodiest/P_Trfase"/>
</dbReference>
<feature type="transmembrane region" description="Helical" evidence="12">
    <location>
        <begin position="678"/>
        <end position="695"/>
    </location>
</feature>
<keyword evidence="7" id="KW-0256">Endoplasmic reticulum</keyword>
<evidence type="ECO:0000256" key="8">
    <source>
        <dbReference type="ARBA" id="ARBA00022989"/>
    </source>
</evidence>
<feature type="transmembrane region" description="Helical" evidence="12">
    <location>
        <begin position="782"/>
        <end position="801"/>
    </location>
</feature>
<dbReference type="InterPro" id="IPR037675">
    <property type="entry name" value="PIG-O_N"/>
</dbReference>
<keyword evidence="6 12" id="KW-0812">Transmembrane</keyword>
<evidence type="ECO:0000256" key="2">
    <source>
        <dbReference type="ARBA" id="ARBA00004687"/>
    </source>
</evidence>
<evidence type="ECO:0000256" key="6">
    <source>
        <dbReference type="ARBA" id="ARBA00022692"/>
    </source>
</evidence>
<feature type="transmembrane region" description="Helical" evidence="12">
    <location>
        <begin position="79"/>
        <end position="102"/>
    </location>
</feature>
<feature type="transmembrane region" description="Helical" evidence="12">
    <location>
        <begin position="707"/>
        <end position="726"/>
    </location>
</feature>
<comment type="caution">
    <text evidence="13">The sequence shown here is derived from an EMBL/GenBank/DDBJ whole genome shotgun (WGS) entry which is preliminary data.</text>
</comment>
<dbReference type="InterPro" id="IPR017850">
    <property type="entry name" value="Alkaline_phosphatase_core_sf"/>
</dbReference>
<feature type="transmembrane region" description="Helical" evidence="12">
    <location>
        <begin position="1013"/>
        <end position="1034"/>
    </location>
</feature>
<evidence type="ECO:0008006" key="15">
    <source>
        <dbReference type="Google" id="ProtNLM"/>
    </source>
</evidence>
<evidence type="ECO:0000256" key="9">
    <source>
        <dbReference type="ARBA" id="ARBA00023136"/>
    </source>
</evidence>
<evidence type="ECO:0000256" key="12">
    <source>
        <dbReference type="SAM" id="Phobius"/>
    </source>
</evidence>
<keyword evidence="9 12" id="KW-0472">Membrane</keyword>
<dbReference type="Proteomes" id="UP000754883">
    <property type="component" value="Unassembled WGS sequence"/>
</dbReference>
<gene>
    <name evidence="13" type="ORF">CBYS24578_00011685</name>
</gene>
<feature type="compositionally biased region" description="Low complexity" evidence="11">
    <location>
        <begin position="36"/>
        <end position="45"/>
    </location>
</feature>
<feature type="transmembrane region" description="Helical" evidence="12">
    <location>
        <begin position="881"/>
        <end position="909"/>
    </location>
</feature>
<keyword evidence="5" id="KW-0808">Transferase</keyword>
<keyword evidence="10" id="KW-0325">Glycoprotein</keyword>
<sequence>MSERTPKPKAQPPNPEFKAIQKQWAKAKREADKNKAQAAAASGQATRDEQNRLNKLEEQQGKIDTARKRGFERKWNWTFAFWTWVLAIHALAIYLFTSGFLLTRLMLPDISKCDAPPIADSASSKAPLNVDQGCWHPKTFDRAVVVLIDALRYDFTVPFAKDQAHAFHNAFPFLYESSVQSPSNAFLRPFIADPPTTTLQRIKGLTTGTLPTFMDAGSNFAGTAIDEDNLLMQLRDAGKKIAHLGDDTWWALFPEYFEANISKAYDSFNVWDLHTVDNGVIDNIFPLIESSRKQKDQWDLLIGHCLGVDHAGHRYGPDHAAMTSKLKQMDDFVRKLAASIDDDTLLVVMGDHGMDSKGDHGGESDDEVEAALWMYSKRPVFGRTDPAFEIPPGTAKSHRVNQIDLVPTLALLLGVPIPYNNLGRPIEEAFIGPKNNNWKSLAAASRVAAAGIERYQASYFEARGMTQSTEEDSPSQLWQRALALASGSQEEYNAFTSFQEETLQVCKGLWARFDVKRMIAGVVVAAVGVVVLLMYSSRDPDEDYAVTNDIELDFAEKQLELLGVKNEEDLDTSGDPEFHRDLVSGVWDLRVILALVVSFGVAFVRKEPMEALVSGGTTTLLIALVVSVFHMTKTLHQVGKTLLNIVPDNIWGWMAFVFTLGQSIGFASNSFTVWEDSILLFFITTFGVVSVVKSFRLESTVDRTLAIYHSISFIILSRLASFSKLCREEQMPFCTSTYYASTTSSTSAPWQLAIPIIVSLALPSIVKSFITPSKSWAGLMPTWVTGVFRFGLFTAAAYWIIDAADNGEWFAGRVSSEILKSFGRYVAQLGLAVGFIAGSTAFIWAPPCVEVVSTAPQVPGSKQPQARVTILGYGNAHGARYLILILNLVVGISVVTKPMGIGSLGLMLWQILALAEIVDRLGIKSEAIGPVMLAMLGNFYYFRTGHQATLASLQWDAAFIPLETIRYPWTPLVVALNTFGPQIIAAASVPLVTSLWNVGPKQKGVLDSVSRGLGAFVAYYAVEALASMAFAGWLRRHLMLYRVFNPRFMMGALLLLVVDVLGIWVALLGVRGNTLSVGEVFGFAD</sequence>
<dbReference type="CDD" id="cd16023">
    <property type="entry name" value="GPI_EPT_3"/>
    <property type="match status" value="1"/>
</dbReference>
<comment type="pathway">
    <text evidence="2">Glycolipid biosynthesis; glycosylphosphatidylinositol-anchor biosynthesis.</text>
</comment>
<dbReference type="Gene3D" id="3.40.720.10">
    <property type="entry name" value="Alkaline Phosphatase, subunit A"/>
    <property type="match status" value="1"/>
</dbReference>
<evidence type="ECO:0000256" key="7">
    <source>
        <dbReference type="ARBA" id="ARBA00022824"/>
    </source>
</evidence>
<organism evidence="13 14">
    <name type="scientific">Clonostachys byssicola</name>
    <dbReference type="NCBI Taxonomy" id="160290"/>
    <lineage>
        <taxon>Eukaryota</taxon>
        <taxon>Fungi</taxon>
        <taxon>Dikarya</taxon>
        <taxon>Ascomycota</taxon>
        <taxon>Pezizomycotina</taxon>
        <taxon>Sordariomycetes</taxon>
        <taxon>Hypocreomycetidae</taxon>
        <taxon>Hypocreales</taxon>
        <taxon>Bionectriaceae</taxon>
        <taxon>Clonostachys</taxon>
    </lineage>
</organism>
<dbReference type="PANTHER" id="PTHR23071">
    <property type="entry name" value="PHOSPHATIDYLINOSITOL GLYCAN"/>
    <property type="match status" value="1"/>
</dbReference>
<dbReference type="SUPFAM" id="SSF53649">
    <property type="entry name" value="Alkaline phosphatase-like"/>
    <property type="match status" value="1"/>
</dbReference>
<evidence type="ECO:0000256" key="5">
    <source>
        <dbReference type="ARBA" id="ARBA00022679"/>
    </source>
</evidence>
<feature type="region of interest" description="Disordered" evidence="11">
    <location>
        <begin position="1"/>
        <end position="61"/>
    </location>
</feature>